<name>A0A1A9Z6V1_GLOPL</name>
<reference evidence="2" key="2">
    <citation type="submission" date="2020-05" db="UniProtKB">
        <authorList>
            <consortium name="EnsemblMetazoa"/>
        </authorList>
    </citation>
    <scope>IDENTIFICATION</scope>
    <source>
        <strain evidence="2">IAEA</strain>
    </source>
</reference>
<evidence type="ECO:0000313" key="3">
    <source>
        <dbReference type="Proteomes" id="UP000092445"/>
    </source>
</evidence>
<evidence type="ECO:0000313" key="2">
    <source>
        <dbReference type="EnsemblMetazoa" id="GPAI005644-PA"/>
    </source>
</evidence>
<proteinExistence type="predicted"/>
<dbReference type="VEuPathDB" id="VectorBase:GPAI005644"/>
<feature type="compositionally biased region" description="Basic and acidic residues" evidence="1">
    <location>
        <begin position="48"/>
        <end position="61"/>
    </location>
</feature>
<protein>
    <submittedName>
        <fullName evidence="2">Uncharacterized protein</fullName>
    </submittedName>
</protein>
<organism evidence="2 3">
    <name type="scientific">Glossina pallidipes</name>
    <name type="common">Tsetse fly</name>
    <dbReference type="NCBI Taxonomy" id="7398"/>
    <lineage>
        <taxon>Eukaryota</taxon>
        <taxon>Metazoa</taxon>
        <taxon>Ecdysozoa</taxon>
        <taxon>Arthropoda</taxon>
        <taxon>Hexapoda</taxon>
        <taxon>Insecta</taxon>
        <taxon>Pterygota</taxon>
        <taxon>Neoptera</taxon>
        <taxon>Endopterygota</taxon>
        <taxon>Diptera</taxon>
        <taxon>Brachycera</taxon>
        <taxon>Muscomorpha</taxon>
        <taxon>Hippoboscoidea</taxon>
        <taxon>Glossinidae</taxon>
        <taxon>Glossina</taxon>
    </lineage>
</organism>
<evidence type="ECO:0000256" key="1">
    <source>
        <dbReference type="SAM" id="MobiDB-lite"/>
    </source>
</evidence>
<dbReference type="Proteomes" id="UP000092445">
    <property type="component" value="Unassembled WGS sequence"/>
</dbReference>
<keyword evidence="3" id="KW-1185">Reference proteome</keyword>
<accession>A0A1A9Z6V1</accession>
<sequence>MRKLIVFFDSAGHRVGAILMHLELAQKQSPRSSICAIIRNVETQNCEHAEDTSDMSSRDNKYSLNNVVSHPSGALEPTDSTKHYKPLKEIRLLTERRESVKI</sequence>
<feature type="region of interest" description="Disordered" evidence="1">
    <location>
        <begin position="48"/>
        <end position="81"/>
    </location>
</feature>
<reference evidence="3" key="1">
    <citation type="submission" date="2014-03" db="EMBL/GenBank/DDBJ databases">
        <authorList>
            <person name="Aksoy S."/>
            <person name="Warren W."/>
            <person name="Wilson R.K."/>
        </authorList>
    </citation>
    <scope>NUCLEOTIDE SEQUENCE [LARGE SCALE GENOMIC DNA]</scope>
    <source>
        <strain evidence="3">IAEA</strain>
    </source>
</reference>
<dbReference type="AlphaFoldDB" id="A0A1A9Z6V1"/>
<dbReference type="EnsemblMetazoa" id="GPAI005644-RA">
    <property type="protein sequence ID" value="GPAI005644-PA"/>
    <property type="gene ID" value="GPAI005644"/>
</dbReference>